<comment type="catalytic activity">
    <reaction evidence="2">
        <text>[protein]-peptidylproline (omega=180) = [protein]-peptidylproline (omega=0)</text>
        <dbReference type="Rhea" id="RHEA:16237"/>
        <dbReference type="Rhea" id="RHEA-COMP:10747"/>
        <dbReference type="Rhea" id="RHEA-COMP:10748"/>
        <dbReference type="ChEBI" id="CHEBI:83833"/>
        <dbReference type="ChEBI" id="CHEBI:83834"/>
        <dbReference type="EC" id="5.2.1.8"/>
    </reaction>
</comment>
<feature type="non-terminal residue" evidence="4">
    <location>
        <position position="1"/>
    </location>
</feature>
<keyword evidence="2" id="KW-0697">Rotamase</keyword>
<evidence type="ECO:0000313" key="4">
    <source>
        <dbReference type="EMBL" id="PIO11898.1"/>
    </source>
</evidence>
<name>A0A2G9Q8H3_AQUCT</name>
<feature type="domain" description="PPIase FKBP-type" evidence="3">
    <location>
        <begin position="1"/>
        <end position="74"/>
    </location>
</feature>
<dbReference type="Proteomes" id="UP000228934">
    <property type="component" value="Unassembled WGS sequence"/>
</dbReference>
<dbReference type="InterPro" id="IPR046357">
    <property type="entry name" value="PPIase_dom_sf"/>
</dbReference>
<feature type="domain" description="PPIase FKBP-type" evidence="3">
    <location>
        <begin position="98"/>
        <end position="118"/>
    </location>
</feature>
<dbReference type="AlphaFoldDB" id="A0A2G9Q8H3"/>
<dbReference type="EC" id="5.2.1.8" evidence="2"/>
<evidence type="ECO:0000256" key="1">
    <source>
        <dbReference type="ARBA" id="ARBA00022737"/>
    </source>
</evidence>
<dbReference type="GO" id="GO:0003755">
    <property type="term" value="F:peptidyl-prolyl cis-trans isomerase activity"/>
    <property type="evidence" value="ECO:0007669"/>
    <property type="project" value="UniProtKB-KW"/>
</dbReference>
<dbReference type="PANTHER" id="PTHR46046:SF3">
    <property type="entry name" value="PEPTIDYL-PROLYL CIS-TRANS ISOMERASE FKBP10"/>
    <property type="match status" value="1"/>
</dbReference>
<keyword evidence="1" id="KW-0677">Repeat</keyword>
<evidence type="ECO:0000256" key="2">
    <source>
        <dbReference type="PROSITE-ProRule" id="PRU00277"/>
    </source>
</evidence>
<keyword evidence="2" id="KW-0413">Isomerase</keyword>
<dbReference type="Gene3D" id="3.10.50.40">
    <property type="match status" value="2"/>
</dbReference>
<proteinExistence type="predicted"/>
<accession>A0A2G9Q8H3</accession>
<dbReference type="OrthoDB" id="77911at2759"/>
<dbReference type="Pfam" id="PF00254">
    <property type="entry name" value="FKBP_C"/>
    <property type="match status" value="2"/>
</dbReference>
<dbReference type="GO" id="GO:0005783">
    <property type="term" value="C:endoplasmic reticulum"/>
    <property type="evidence" value="ECO:0007669"/>
    <property type="project" value="TreeGrafter"/>
</dbReference>
<keyword evidence="5" id="KW-1185">Reference proteome</keyword>
<dbReference type="PROSITE" id="PS50059">
    <property type="entry name" value="FKBP_PPIASE"/>
    <property type="match status" value="2"/>
</dbReference>
<dbReference type="InterPro" id="IPR001179">
    <property type="entry name" value="PPIase_FKBP_dom"/>
</dbReference>
<dbReference type="SUPFAM" id="SSF54534">
    <property type="entry name" value="FKBP-like"/>
    <property type="match status" value="2"/>
</dbReference>
<protein>
    <recommendedName>
        <fullName evidence="2">peptidylprolyl isomerase</fullName>
        <ecNumber evidence="2">5.2.1.8</ecNumber>
    </recommendedName>
</protein>
<organism evidence="4 5">
    <name type="scientific">Aquarana catesbeiana</name>
    <name type="common">American bullfrog</name>
    <name type="synonym">Rana catesbeiana</name>
    <dbReference type="NCBI Taxonomy" id="8400"/>
    <lineage>
        <taxon>Eukaryota</taxon>
        <taxon>Metazoa</taxon>
        <taxon>Chordata</taxon>
        <taxon>Craniata</taxon>
        <taxon>Vertebrata</taxon>
        <taxon>Euteleostomi</taxon>
        <taxon>Amphibia</taxon>
        <taxon>Batrachia</taxon>
        <taxon>Anura</taxon>
        <taxon>Neobatrachia</taxon>
        <taxon>Ranoidea</taxon>
        <taxon>Ranidae</taxon>
        <taxon>Aquarana</taxon>
    </lineage>
</organism>
<evidence type="ECO:0000259" key="3">
    <source>
        <dbReference type="PROSITE" id="PS50059"/>
    </source>
</evidence>
<dbReference type="PANTHER" id="PTHR46046">
    <property type="entry name" value="PEPTIDYLPROLYL ISOMERASE"/>
    <property type="match status" value="1"/>
</dbReference>
<dbReference type="InterPro" id="IPR051989">
    <property type="entry name" value="FKBP-like_isomerase"/>
</dbReference>
<reference evidence="5" key="1">
    <citation type="journal article" date="2017" name="Nat. Commun.">
        <title>The North American bullfrog draft genome provides insight into hormonal regulation of long noncoding RNA.</title>
        <authorList>
            <person name="Hammond S.A."/>
            <person name="Warren R.L."/>
            <person name="Vandervalk B.P."/>
            <person name="Kucuk E."/>
            <person name="Khan H."/>
            <person name="Gibb E.A."/>
            <person name="Pandoh P."/>
            <person name="Kirk H."/>
            <person name="Zhao Y."/>
            <person name="Jones M."/>
            <person name="Mungall A.J."/>
            <person name="Coope R."/>
            <person name="Pleasance S."/>
            <person name="Moore R.A."/>
            <person name="Holt R.A."/>
            <person name="Round J.M."/>
            <person name="Ohora S."/>
            <person name="Walle B.V."/>
            <person name="Veldhoen N."/>
            <person name="Helbing C.C."/>
            <person name="Birol I."/>
        </authorList>
    </citation>
    <scope>NUCLEOTIDE SEQUENCE [LARGE SCALE GENOMIC DNA]</scope>
</reference>
<gene>
    <name evidence="4" type="ORF">AB205_0014450</name>
</gene>
<sequence>YSRSSTYNTYVGSGWLIKGMDQGLVGMCAGELRKVIVPPFLAYAEKGYVYFLFPGTVIPPHASLVFHVLLIDLHNPKDGITVQNQIIPQPCKRKAVTGDFVRYHYNGTLMDGTFFDSR</sequence>
<evidence type="ECO:0000313" key="5">
    <source>
        <dbReference type="Proteomes" id="UP000228934"/>
    </source>
</evidence>
<dbReference type="EMBL" id="KZ060724">
    <property type="protein sequence ID" value="PIO11898.1"/>
    <property type="molecule type" value="Genomic_DNA"/>
</dbReference>